<proteinExistence type="inferred from homology"/>
<evidence type="ECO:0000259" key="7">
    <source>
        <dbReference type="Pfam" id="PF16198"/>
    </source>
</evidence>
<dbReference type="EC" id="5.4.99.25" evidence="5"/>
<dbReference type="CDD" id="cd02573">
    <property type="entry name" value="PseudoU_synth_EcTruB"/>
    <property type="match status" value="1"/>
</dbReference>
<dbReference type="Proteomes" id="UP000247565">
    <property type="component" value="Unassembled WGS sequence"/>
</dbReference>
<dbReference type="Pfam" id="PF01509">
    <property type="entry name" value="TruB_N"/>
    <property type="match status" value="1"/>
</dbReference>
<dbReference type="PANTHER" id="PTHR13767:SF2">
    <property type="entry name" value="PSEUDOURIDYLATE SYNTHASE TRUB1"/>
    <property type="match status" value="1"/>
</dbReference>
<dbReference type="GO" id="GO:0003723">
    <property type="term" value="F:RNA binding"/>
    <property type="evidence" value="ECO:0007669"/>
    <property type="project" value="InterPro"/>
</dbReference>
<keyword evidence="4 5" id="KW-0413">Isomerase</keyword>
<dbReference type="GeneID" id="83703625"/>
<dbReference type="SUPFAM" id="SSF55120">
    <property type="entry name" value="Pseudouridine synthase"/>
    <property type="match status" value="1"/>
</dbReference>
<dbReference type="HAMAP" id="MF_01080">
    <property type="entry name" value="TruB_bact"/>
    <property type="match status" value="1"/>
</dbReference>
<dbReference type="GO" id="GO:0031119">
    <property type="term" value="P:tRNA pseudouridine synthesis"/>
    <property type="evidence" value="ECO:0007669"/>
    <property type="project" value="UniProtKB-UniRule"/>
</dbReference>
<evidence type="ECO:0000256" key="3">
    <source>
        <dbReference type="ARBA" id="ARBA00022694"/>
    </source>
</evidence>
<feature type="domain" description="tRNA pseudouridylate synthase B C-terminal" evidence="7">
    <location>
        <begin position="180"/>
        <end position="239"/>
    </location>
</feature>
<evidence type="ECO:0000256" key="4">
    <source>
        <dbReference type="ARBA" id="ARBA00023235"/>
    </source>
</evidence>
<evidence type="ECO:0000259" key="6">
    <source>
        <dbReference type="Pfam" id="PF01509"/>
    </source>
</evidence>
<gene>
    <name evidence="5" type="primary">truB</name>
    <name evidence="8" type="ORF">DK869_05955</name>
</gene>
<sequence length="308" mass="34852">MHTKRKQKLDGWLLVDKPLNVTSAYVVNRVKYAFNACKVGHSGTLDPLATGLLPIAFGQATKTIPYIMDKTKVYHFELTFGESRTTDDAEGEVLDHSEFRPGDEQINKALQSFQGEIYQVPPIYSAVKVQGRRSYDLARQGEKPQLKERLARIDSFRMIERIDKDRAKFEVVSGKGVYMRSLARDLAVACNTVGYVSELRRLRVGPFDIANAFLLDKLVENGKKGIVSLDMLLPVQTALDDIPALAMTEEEAESLNFGKSIDLTEIRNRFALDVNSYDGIVRAMKKEHFIGLCHLNNKWLRPVRIFNI</sequence>
<evidence type="ECO:0000313" key="9">
    <source>
        <dbReference type="Proteomes" id="UP000247565"/>
    </source>
</evidence>
<comment type="caution">
    <text evidence="8">The sequence shown here is derived from an EMBL/GenBank/DDBJ whole genome shotgun (WGS) entry which is preliminary data.</text>
</comment>
<keyword evidence="3 5" id="KW-0819">tRNA processing</keyword>
<dbReference type="InterPro" id="IPR002501">
    <property type="entry name" value="PsdUridine_synth_N"/>
</dbReference>
<dbReference type="InterPro" id="IPR014780">
    <property type="entry name" value="tRNA_psdUridine_synth_TruB"/>
</dbReference>
<protein>
    <recommendedName>
        <fullName evidence="5">tRNA pseudouridine synthase B</fullName>
        <ecNumber evidence="5">5.4.99.25</ecNumber>
    </recommendedName>
    <alternativeName>
        <fullName evidence="5">tRNA pseudouridine(55) synthase</fullName>
        <shortName evidence="5">Psi55 synthase</shortName>
    </alternativeName>
    <alternativeName>
        <fullName evidence="5">tRNA pseudouridylate synthase</fullName>
    </alternativeName>
    <alternativeName>
        <fullName evidence="5">tRNA-uridine isomerase</fullName>
    </alternativeName>
</protein>
<dbReference type="EMBL" id="QGLT01000003">
    <property type="protein sequence ID" value="PXZ00179.1"/>
    <property type="molecule type" value="Genomic_DNA"/>
</dbReference>
<keyword evidence="9" id="KW-1185">Reference proteome</keyword>
<feature type="domain" description="Pseudouridine synthase II N-terminal" evidence="6">
    <location>
        <begin position="32"/>
        <end position="179"/>
    </location>
</feature>
<dbReference type="RefSeq" id="WP_110439102.1">
    <property type="nucleotide sequence ID" value="NZ_CP033087.1"/>
</dbReference>
<dbReference type="NCBIfam" id="TIGR00431">
    <property type="entry name" value="TruB"/>
    <property type="match status" value="1"/>
</dbReference>
<dbReference type="Pfam" id="PF16198">
    <property type="entry name" value="TruB_C_2"/>
    <property type="match status" value="1"/>
</dbReference>
<dbReference type="Gene3D" id="3.30.2350.10">
    <property type="entry name" value="Pseudouridine synthase"/>
    <property type="match status" value="1"/>
</dbReference>
<dbReference type="GO" id="GO:1990481">
    <property type="term" value="P:mRNA pseudouridine synthesis"/>
    <property type="evidence" value="ECO:0007669"/>
    <property type="project" value="TreeGrafter"/>
</dbReference>
<evidence type="ECO:0000256" key="1">
    <source>
        <dbReference type="ARBA" id="ARBA00000385"/>
    </source>
</evidence>
<dbReference type="AlphaFoldDB" id="A0A318MVK9"/>
<evidence type="ECO:0000256" key="5">
    <source>
        <dbReference type="HAMAP-Rule" id="MF_01080"/>
    </source>
</evidence>
<dbReference type="InterPro" id="IPR032819">
    <property type="entry name" value="TruB_C"/>
</dbReference>
<comment type="similarity">
    <text evidence="2 5">Belongs to the pseudouridine synthase TruB family. Type 1 subfamily.</text>
</comment>
<accession>A0A318MVK9</accession>
<dbReference type="PANTHER" id="PTHR13767">
    <property type="entry name" value="TRNA-PSEUDOURIDINE SYNTHASE"/>
    <property type="match status" value="1"/>
</dbReference>
<name>A0A318MVK9_9PROT</name>
<feature type="active site" description="Nucleophile" evidence="5">
    <location>
        <position position="46"/>
    </location>
</feature>
<evidence type="ECO:0000256" key="2">
    <source>
        <dbReference type="ARBA" id="ARBA00005642"/>
    </source>
</evidence>
<evidence type="ECO:0000313" key="8">
    <source>
        <dbReference type="EMBL" id="PXZ00179.1"/>
    </source>
</evidence>
<dbReference type="OrthoDB" id="9802309at2"/>
<comment type="catalytic activity">
    <reaction evidence="1 5">
        <text>uridine(55) in tRNA = pseudouridine(55) in tRNA</text>
        <dbReference type="Rhea" id="RHEA:42532"/>
        <dbReference type="Rhea" id="RHEA-COMP:10101"/>
        <dbReference type="Rhea" id="RHEA-COMP:10102"/>
        <dbReference type="ChEBI" id="CHEBI:65314"/>
        <dbReference type="ChEBI" id="CHEBI:65315"/>
        <dbReference type="EC" id="5.4.99.25"/>
    </reaction>
</comment>
<dbReference type="GO" id="GO:0160148">
    <property type="term" value="F:tRNA pseudouridine(55) synthase activity"/>
    <property type="evidence" value="ECO:0007669"/>
    <property type="project" value="UniProtKB-EC"/>
</dbReference>
<organism evidence="8 9">
    <name type="scientific">Commensalibacter melissae</name>
    <dbReference type="NCBI Taxonomy" id="2070537"/>
    <lineage>
        <taxon>Bacteria</taxon>
        <taxon>Pseudomonadati</taxon>
        <taxon>Pseudomonadota</taxon>
        <taxon>Alphaproteobacteria</taxon>
        <taxon>Acetobacterales</taxon>
        <taxon>Acetobacteraceae</taxon>
    </lineage>
</organism>
<comment type="function">
    <text evidence="5">Responsible for synthesis of pseudouridine from uracil-55 in the psi GC loop of transfer RNAs.</text>
</comment>
<dbReference type="InterPro" id="IPR020103">
    <property type="entry name" value="PsdUridine_synth_cat_dom_sf"/>
</dbReference>
<reference evidence="8 9" key="1">
    <citation type="submission" date="2018-05" db="EMBL/GenBank/DDBJ databases">
        <title>Reference genomes for bee gut microbiota database.</title>
        <authorList>
            <person name="Ellegaard K.M."/>
        </authorList>
    </citation>
    <scope>NUCLEOTIDE SEQUENCE [LARGE SCALE GENOMIC DNA]</scope>
    <source>
        <strain evidence="8 9">ESL0284</strain>
    </source>
</reference>